<dbReference type="PANTHER" id="PTHR33264:SF8">
    <property type="entry name" value="EXPRESSED PROTEIN"/>
    <property type="match status" value="1"/>
</dbReference>
<gene>
    <name evidence="3" type="ORF">POTOM_035048</name>
</gene>
<dbReference type="OrthoDB" id="850637at2759"/>
<keyword evidence="2" id="KW-0472">Membrane</keyword>
<accession>A0A8X8CGL8</accession>
<dbReference type="EMBL" id="JAAWWB010000018">
    <property type="protein sequence ID" value="KAG6761811.1"/>
    <property type="molecule type" value="Genomic_DNA"/>
</dbReference>
<keyword evidence="2" id="KW-1133">Transmembrane helix</keyword>
<evidence type="ECO:0000256" key="1">
    <source>
        <dbReference type="SAM" id="MobiDB-lite"/>
    </source>
</evidence>
<feature type="transmembrane region" description="Helical" evidence="2">
    <location>
        <begin position="23"/>
        <end position="47"/>
    </location>
</feature>
<feature type="transmembrane region" description="Helical" evidence="2">
    <location>
        <begin position="199"/>
        <end position="218"/>
    </location>
</feature>
<evidence type="ECO:0000313" key="3">
    <source>
        <dbReference type="EMBL" id="KAG6761811.1"/>
    </source>
</evidence>
<organism evidence="3 4">
    <name type="scientific">Populus tomentosa</name>
    <name type="common">Chinese white poplar</name>
    <dbReference type="NCBI Taxonomy" id="118781"/>
    <lineage>
        <taxon>Eukaryota</taxon>
        <taxon>Viridiplantae</taxon>
        <taxon>Streptophyta</taxon>
        <taxon>Embryophyta</taxon>
        <taxon>Tracheophyta</taxon>
        <taxon>Spermatophyta</taxon>
        <taxon>Magnoliopsida</taxon>
        <taxon>eudicotyledons</taxon>
        <taxon>Gunneridae</taxon>
        <taxon>Pentapetalae</taxon>
        <taxon>rosids</taxon>
        <taxon>fabids</taxon>
        <taxon>Malpighiales</taxon>
        <taxon>Salicaceae</taxon>
        <taxon>Saliceae</taxon>
        <taxon>Populus</taxon>
    </lineage>
</organism>
<reference evidence="3" key="1">
    <citation type="journal article" date="2020" name="bioRxiv">
        <title>Hybrid origin of Populus tomentosa Carr. identified through genome sequencing and phylogenomic analysis.</title>
        <authorList>
            <person name="An X."/>
            <person name="Gao K."/>
            <person name="Chen Z."/>
            <person name="Li J."/>
            <person name="Yang X."/>
            <person name="Yang X."/>
            <person name="Zhou J."/>
            <person name="Guo T."/>
            <person name="Zhao T."/>
            <person name="Huang S."/>
            <person name="Miao D."/>
            <person name="Khan W.U."/>
            <person name="Rao P."/>
            <person name="Ye M."/>
            <person name="Lei B."/>
            <person name="Liao W."/>
            <person name="Wang J."/>
            <person name="Ji L."/>
            <person name="Li Y."/>
            <person name="Guo B."/>
            <person name="Mustafa N.S."/>
            <person name="Li S."/>
            <person name="Yun Q."/>
            <person name="Keller S.R."/>
            <person name="Mao J."/>
            <person name="Zhang R."/>
            <person name="Strauss S.H."/>
        </authorList>
    </citation>
    <scope>NUCLEOTIDE SEQUENCE</scope>
    <source>
        <strain evidence="3">GM15</strain>
        <tissue evidence="3">Leaf</tissue>
    </source>
</reference>
<proteinExistence type="predicted"/>
<keyword evidence="4" id="KW-1185">Reference proteome</keyword>
<comment type="caution">
    <text evidence="3">The sequence shown here is derived from an EMBL/GenBank/DDBJ whole genome shotgun (WGS) entry which is preliminary data.</text>
</comment>
<evidence type="ECO:0000313" key="4">
    <source>
        <dbReference type="Proteomes" id="UP000886885"/>
    </source>
</evidence>
<protein>
    <submittedName>
        <fullName evidence="3">Uncharacterized protein</fullName>
    </submittedName>
</protein>
<evidence type="ECO:0000256" key="2">
    <source>
        <dbReference type="SAM" id="Phobius"/>
    </source>
</evidence>
<feature type="region of interest" description="Disordered" evidence="1">
    <location>
        <begin position="65"/>
        <end position="89"/>
    </location>
</feature>
<name>A0A8X8CGL8_POPTO</name>
<dbReference type="AlphaFoldDB" id="A0A8X8CGL8"/>
<sequence length="219" mass="24844">MVPTGEGREKNLGRTKKQSFGEVAGGTAAVCCCCPCTVINLLVLAVYKVPACLCKKAKTRHRLRKKKQKERSLLSPSSGGSREEELQSEKKATEAVEKGKCCDHHDHNHDEETEAVDLEKQMWDQFYNTGFWRSPSQRDVNASCNVEMSLYCLLDNWHGLGWCEKQNYTLDCFSLVIPFGFVGYDALCDLGWGFEVRLIFRPFMFVLFLGFGCFMPDVE</sequence>
<dbReference type="Proteomes" id="UP000886885">
    <property type="component" value="Chromosome 9D"/>
</dbReference>
<dbReference type="PANTHER" id="PTHR33264">
    <property type="entry name" value="EXPRESSED PROTEIN"/>
    <property type="match status" value="1"/>
</dbReference>
<keyword evidence="2" id="KW-0812">Transmembrane</keyword>
<feature type="transmembrane region" description="Helical" evidence="2">
    <location>
        <begin position="168"/>
        <end position="187"/>
    </location>
</feature>